<dbReference type="InterPro" id="IPR008972">
    <property type="entry name" value="Cupredoxin"/>
</dbReference>
<name>A0ABS5YWN1_9ACTN</name>
<dbReference type="SUPFAM" id="SSF49503">
    <property type="entry name" value="Cupredoxins"/>
    <property type="match status" value="3"/>
</dbReference>
<feature type="domain" description="Plastocyanin-like" evidence="5">
    <location>
        <begin position="84"/>
        <end position="181"/>
    </location>
</feature>
<organism evidence="6 7">
    <name type="scientific">Paractinoplanes bogorensis</name>
    <dbReference type="NCBI Taxonomy" id="1610840"/>
    <lineage>
        <taxon>Bacteria</taxon>
        <taxon>Bacillati</taxon>
        <taxon>Actinomycetota</taxon>
        <taxon>Actinomycetes</taxon>
        <taxon>Micromonosporales</taxon>
        <taxon>Micromonosporaceae</taxon>
        <taxon>Paractinoplanes</taxon>
    </lineage>
</organism>
<dbReference type="EMBL" id="JAHKKG010000010">
    <property type="protein sequence ID" value="MBU2667847.1"/>
    <property type="molecule type" value="Genomic_DNA"/>
</dbReference>
<keyword evidence="2" id="KW-0560">Oxidoreductase</keyword>
<keyword evidence="3" id="KW-0186">Copper</keyword>
<evidence type="ECO:0000256" key="2">
    <source>
        <dbReference type="ARBA" id="ARBA00023002"/>
    </source>
</evidence>
<evidence type="ECO:0000259" key="5">
    <source>
        <dbReference type="Pfam" id="PF07732"/>
    </source>
</evidence>
<evidence type="ECO:0000313" key="6">
    <source>
        <dbReference type="EMBL" id="MBU2667847.1"/>
    </source>
</evidence>
<evidence type="ECO:0000259" key="4">
    <source>
        <dbReference type="Pfam" id="PF07731"/>
    </source>
</evidence>
<dbReference type="InterPro" id="IPR045087">
    <property type="entry name" value="Cu-oxidase_fam"/>
</dbReference>
<sequence length="458" mass="48456">MARWRLVAAGVATAAIVGPIGYLWQDSLLPDTYSAMTMGYADTGGGPSHREHGGGRPVSELTVAAGRRADVSMTMVARFEGGRYTINGTTPGPPVLAARGDLVEVKLVNDNVPAGVTLHWHGVDVPNAMDGVAGVTQDAVMPGESFVYRFRADRTGTYWYHSHQISHEQVIKGLFGAVVIGGARTDTTALVHLYSGGKHTVNGVAADLPVAAAAGAKVRLRIVNTDSGPMDAWTGGPYRLLAVDGTDVHDPAPITGRSVRITAGGRADLEVTAPARVQLGGSPSIVVGTGAPAVGRPSAVVDLLAYGKASPVALGPVTRTFRYDIGRRLGFVDGRPGNWWTVNGHMLPDLPMFEVSAGDVVRMRISNDSGEVHPMHLHGHHMLVLARDGVAATGSPWWVDSLNVADHETYEVEFVADNPGIWSDHCHNLKHAKEGLVVHLMYDGIATPYVIGGRNAPE</sequence>
<comment type="caution">
    <text evidence="6">The sequence shown here is derived from an EMBL/GenBank/DDBJ whole genome shotgun (WGS) entry which is preliminary data.</text>
</comment>
<dbReference type="Proteomes" id="UP001519654">
    <property type="component" value="Unassembled WGS sequence"/>
</dbReference>
<dbReference type="InterPro" id="IPR011707">
    <property type="entry name" value="Cu-oxidase-like_N"/>
</dbReference>
<dbReference type="RefSeq" id="WP_215792114.1">
    <property type="nucleotide sequence ID" value="NZ_JAHKKG010000010.1"/>
</dbReference>
<dbReference type="InterPro" id="IPR011706">
    <property type="entry name" value="Cu-oxidase_C"/>
</dbReference>
<evidence type="ECO:0000313" key="7">
    <source>
        <dbReference type="Proteomes" id="UP001519654"/>
    </source>
</evidence>
<dbReference type="PROSITE" id="PS00080">
    <property type="entry name" value="MULTICOPPER_OXIDASE2"/>
    <property type="match status" value="1"/>
</dbReference>
<dbReference type="PANTHER" id="PTHR11709:SF394">
    <property type="entry name" value="FI03373P-RELATED"/>
    <property type="match status" value="1"/>
</dbReference>
<gene>
    <name evidence="6" type="ORF">KOI35_30480</name>
</gene>
<protein>
    <submittedName>
        <fullName evidence="6">Multicopper oxidase family protein</fullName>
    </submittedName>
</protein>
<dbReference type="Pfam" id="PF07732">
    <property type="entry name" value="Cu-oxidase_3"/>
    <property type="match status" value="1"/>
</dbReference>
<keyword evidence="1" id="KW-0479">Metal-binding</keyword>
<proteinExistence type="predicted"/>
<dbReference type="Gene3D" id="2.60.40.420">
    <property type="entry name" value="Cupredoxins - blue copper proteins"/>
    <property type="match status" value="3"/>
</dbReference>
<feature type="domain" description="Plastocyanin-like" evidence="4">
    <location>
        <begin position="340"/>
        <end position="441"/>
    </location>
</feature>
<keyword evidence="7" id="KW-1185">Reference proteome</keyword>
<dbReference type="Pfam" id="PF07731">
    <property type="entry name" value="Cu-oxidase_2"/>
    <property type="match status" value="1"/>
</dbReference>
<dbReference type="InterPro" id="IPR002355">
    <property type="entry name" value="Cu_oxidase_Cu_BS"/>
</dbReference>
<evidence type="ECO:0000256" key="3">
    <source>
        <dbReference type="ARBA" id="ARBA00023008"/>
    </source>
</evidence>
<dbReference type="PANTHER" id="PTHR11709">
    <property type="entry name" value="MULTI-COPPER OXIDASE"/>
    <property type="match status" value="1"/>
</dbReference>
<accession>A0ABS5YWN1</accession>
<dbReference type="CDD" id="cd04202">
    <property type="entry name" value="CuRO_D2_2dMcoN_like"/>
    <property type="match status" value="1"/>
</dbReference>
<evidence type="ECO:0000256" key="1">
    <source>
        <dbReference type="ARBA" id="ARBA00022723"/>
    </source>
</evidence>
<reference evidence="6 7" key="1">
    <citation type="submission" date="2021-06" db="EMBL/GenBank/DDBJ databases">
        <title>Actinoplanes lichenicola sp. nov., and Actinoplanes ovalisporus sp. nov., isolated from lichen in Thailand.</title>
        <authorList>
            <person name="Saeng-In P."/>
            <person name="Kanchanasin P."/>
            <person name="Yuki M."/>
            <person name="Kudo T."/>
            <person name="Ohkuma M."/>
            <person name="Phongsopitanun W."/>
            <person name="Tanasupawat S."/>
        </authorList>
    </citation>
    <scope>NUCLEOTIDE SEQUENCE [LARGE SCALE GENOMIC DNA]</scope>
    <source>
        <strain evidence="6 7">NBRC 110975</strain>
    </source>
</reference>